<dbReference type="EMBL" id="LGRX02023628">
    <property type="protein sequence ID" value="KAK3254404.1"/>
    <property type="molecule type" value="Genomic_DNA"/>
</dbReference>
<gene>
    <name evidence="2" type="ORF">CYMTET_36380</name>
</gene>
<accession>A0AAE0CHF0</accession>
<reference evidence="2 3" key="1">
    <citation type="journal article" date="2015" name="Genome Biol. Evol.">
        <title>Comparative Genomics of a Bacterivorous Green Alga Reveals Evolutionary Causalities and Consequences of Phago-Mixotrophic Mode of Nutrition.</title>
        <authorList>
            <person name="Burns J.A."/>
            <person name="Paasch A."/>
            <person name="Narechania A."/>
            <person name="Kim E."/>
        </authorList>
    </citation>
    <scope>NUCLEOTIDE SEQUENCE [LARGE SCALE GENOMIC DNA]</scope>
    <source>
        <strain evidence="2 3">PLY_AMNH</strain>
    </source>
</reference>
<feature type="non-terminal residue" evidence="2">
    <location>
        <position position="110"/>
    </location>
</feature>
<keyword evidence="1" id="KW-0812">Transmembrane</keyword>
<comment type="caution">
    <text evidence="2">The sequence shown here is derived from an EMBL/GenBank/DDBJ whole genome shotgun (WGS) entry which is preliminary data.</text>
</comment>
<keyword evidence="1" id="KW-0472">Membrane</keyword>
<keyword evidence="3" id="KW-1185">Reference proteome</keyword>
<organism evidence="2 3">
    <name type="scientific">Cymbomonas tetramitiformis</name>
    <dbReference type="NCBI Taxonomy" id="36881"/>
    <lineage>
        <taxon>Eukaryota</taxon>
        <taxon>Viridiplantae</taxon>
        <taxon>Chlorophyta</taxon>
        <taxon>Pyramimonadophyceae</taxon>
        <taxon>Pyramimonadales</taxon>
        <taxon>Pyramimonadaceae</taxon>
        <taxon>Cymbomonas</taxon>
    </lineage>
</organism>
<sequence length="110" mass="12958">MSNSSFSTLFAKGKTFLFGKQQSIRIRNNSSVSQSCEEVAQEKAWSEEEGDTRRRKRDYILEAVKDRCNQERNNREHYASLLGFLIFMFTYLFVLYFQYDHQAANGIHQV</sequence>
<dbReference type="Proteomes" id="UP001190700">
    <property type="component" value="Unassembled WGS sequence"/>
</dbReference>
<evidence type="ECO:0000313" key="3">
    <source>
        <dbReference type="Proteomes" id="UP001190700"/>
    </source>
</evidence>
<evidence type="ECO:0000256" key="1">
    <source>
        <dbReference type="SAM" id="Phobius"/>
    </source>
</evidence>
<keyword evidence="1" id="KW-1133">Transmembrane helix</keyword>
<proteinExistence type="predicted"/>
<feature type="transmembrane region" description="Helical" evidence="1">
    <location>
        <begin position="78"/>
        <end position="99"/>
    </location>
</feature>
<evidence type="ECO:0000313" key="2">
    <source>
        <dbReference type="EMBL" id="KAK3254404.1"/>
    </source>
</evidence>
<name>A0AAE0CHF0_9CHLO</name>
<protein>
    <submittedName>
        <fullName evidence="2">Uncharacterized protein</fullName>
    </submittedName>
</protein>
<dbReference type="AlphaFoldDB" id="A0AAE0CHF0"/>